<evidence type="ECO:0000313" key="2">
    <source>
        <dbReference type="EMBL" id="KAF5933064.1"/>
    </source>
</evidence>
<feature type="compositionally biased region" description="Basic and acidic residues" evidence="1">
    <location>
        <begin position="69"/>
        <end position="79"/>
    </location>
</feature>
<accession>A0A7J7G1C2</accession>
<evidence type="ECO:0000256" key="1">
    <source>
        <dbReference type="SAM" id="MobiDB-lite"/>
    </source>
</evidence>
<gene>
    <name evidence="2" type="ORF">HYC85_029235</name>
</gene>
<name>A0A7J7G1C2_CAMSI</name>
<feature type="region of interest" description="Disordered" evidence="1">
    <location>
        <begin position="69"/>
        <end position="106"/>
    </location>
</feature>
<reference evidence="2 3" key="2">
    <citation type="submission" date="2020-07" db="EMBL/GenBank/DDBJ databases">
        <title>Genome assembly of wild tea tree DASZ reveals pedigree and selection history of tea varieties.</title>
        <authorList>
            <person name="Zhang W."/>
        </authorList>
    </citation>
    <scope>NUCLEOTIDE SEQUENCE [LARGE SCALE GENOMIC DNA]</scope>
    <source>
        <strain evidence="3">cv. G240</strain>
        <tissue evidence="2">Leaf</tissue>
    </source>
</reference>
<proteinExistence type="predicted"/>
<sequence length="106" mass="11983">MEKSYGVIVMSLETLTRSLRPRVRHYQSCLSSGTWGYYRPAFAAGFRFAATESRKGVWQMACDHEGGLPDHSVPLERGNKVCAKNRSKRKKLSGPELMRTTDDSEN</sequence>
<organism evidence="2 3">
    <name type="scientific">Camellia sinensis</name>
    <name type="common">Tea plant</name>
    <name type="synonym">Thea sinensis</name>
    <dbReference type="NCBI Taxonomy" id="4442"/>
    <lineage>
        <taxon>Eukaryota</taxon>
        <taxon>Viridiplantae</taxon>
        <taxon>Streptophyta</taxon>
        <taxon>Embryophyta</taxon>
        <taxon>Tracheophyta</taxon>
        <taxon>Spermatophyta</taxon>
        <taxon>Magnoliopsida</taxon>
        <taxon>eudicotyledons</taxon>
        <taxon>Gunneridae</taxon>
        <taxon>Pentapetalae</taxon>
        <taxon>asterids</taxon>
        <taxon>Ericales</taxon>
        <taxon>Theaceae</taxon>
        <taxon>Camellia</taxon>
    </lineage>
</organism>
<reference evidence="3" key="1">
    <citation type="journal article" date="2020" name="Nat. Commun.">
        <title>Genome assembly of wild tea tree DASZ reveals pedigree and selection history of tea varieties.</title>
        <authorList>
            <person name="Zhang W."/>
            <person name="Zhang Y."/>
            <person name="Qiu H."/>
            <person name="Guo Y."/>
            <person name="Wan H."/>
            <person name="Zhang X."/>
            <person name="Scossa F."/>
            <person name="Alseekh S."/>
            <person name="Zhang Q."/>
            <person name="Wang P."/>
            <person name="Xu L."/>
            <person name="Schmidt M.H."/>
            <person name="Jia X."/>
            <person name="Li D."/>
            <person name="Zhu A."/>
            <person name="Guo F."/>
            <person name="Chen W."/>
            <person name="Ni D."/>
            <person name="Usadel B."/>
            <person name="Fernie A.R."/>
            <person name="Wen W."/>
        </authorList>
    </citation>
    <scope>NUCLEOTIDE SEQUENCE [LARGE SCALE GENOMIC DNA]</scope>
    <source>
        <strain evidence="3">cv. G240</strain>
    </source>
</reference>
<dbReference type="Proteomes" id="UP000593564">
    <property type="component" value="Unassembled WGS sequence"/>
</dbReference>
<keyword evidence="3" id="KW-1185">Reference proteome</keyword>
<dbReference type="EMBL" id="JACBKZ010000014">
    <property type="protein sequence ID" value="KAF5933064.1"/>
    <property type="molecule type" value="Genomic_DNA"/>
</dbReference>
<evidence type="ECO:0000313" key="3">
    <source>
        <dbReference type="Proteomes" id="UP000593564"/>
    </source>
</evidence>
<protein>
    <submittedName>
        <fullName evidence="2">Uncharacterized protein</fullName>
    </submittedName>
</protein>
<comment type="caution">
    <text evidence="2">The sequence shown here is derived from an EMBL/GenBank/DDBJ whole genome shotgun (WGS) entry which is preliminary data.</text>
</comment>
<feature type="compositionally biased region" description="Basic residues" evidence="1">
    <location>
        <begin position="83"/>
        <end position="92"/>
    </location>
</feature>
<dbReference type="AlphaFoldDB" id="A0A7J7G1C2"/>